<accession>A0A2Z5ZDK1</accession>
<dbReference type="Proteomes" id="UP000270034">
    <property type="component" value="Chromosome"/>
</dbReference>
<organism evidence="1 2">
    <name type="scientific">Acetobacter orientalis</name>
    <dbReference type="NCBI Taxonomy" id="146474"/>
    <lineage>
        <taxon>Bacteria</taxon>
        <taxon>Pseudomonadati</taxon>
        <taxon>Pseudomonadota</taxon>
        <taxon>Alphaproteobacteria</taxon>
        <taxon>Acetobacterales</taxon>
        <taxon>Acetobacteraceae</taxon>
        <taxon>Acetobacter</taxon>
    </lineage>
</organism>
<proteinExistence type="predicted"/>
<name>A0A2Z5ZDK1_9PROT</name>
<dbReference type="AlphaFoldDB" id="A0A2Z5ZDK1"/>
<gene>
    <name evidence="1" type="ORF">AcetOrient_orf00574</name>
</gene>
<dbReference type="EMBL" id="AP018515">
    <property type="protein sequence ID" value="BBC78744.1"/>
    <property type="molecule type" value="Genomic_DNA"/>
</dbReference>
<evidence type="ECO:0000313" key="1">
    <source>
        <dbReference type="EMBL" id="BBC78744.1"/>
    </source>
</evidence>
<dbReference type="KEGG" id="aot:AcetOri_orf00574"/>
<reference evidence="1 2" key="1">
    <citation type="submission" date="2018-02" db="EMBL/GenBank/DDBJ databases">
        <title>Acetobacter orientalis genome.</title>
        <authorList>
            <person name="Nakashima N."/>
            <person name="Tamura T."/>
        </authorList>
    </citation>
    <scope>NUCLEOTIDE SEQUENCE [LARGE SCALE GENOMIC DNA]</scope>
    <source>
        <strain evidence="1 2">FAN1</strain>
    </source>
</reference>
<evidence type="ECO:0000313" key="2">
    <source>
        <dbReference type="Proteomes" id="UP000270034"/>
    </source>
</evidence>
<sequence length="99" mass="11014">MGKRNIPISSDDESVILALRAKGFSYREISQNVGRCFETVRQVWLRHNQSINAQADAQSEELDDDQDITGARICLPPGHPVVMRGFGEGWNIGSQSRVS</sequence>
<protein>
    <submittedName>
        <fullName evidence="1">Uncharacterized protein</fullName>
    </submittedName>
</protein>